<evidence type="ECO:0000313" key="2">
    <source>
        <dbReference type="Proteomes" id="UP000032135"/>
    </source>
</evidence>
<evidence type="ECO:0000313" key="1">
    <source>
        <dbReference type="EMBL" id="AJK27505.1"/>
    </source>
</evidence>
<organism evidence="1 2">
    <name type="scientific">Cyanophage P-TIM40</name>
    <dbReference type="NCBI Taxonomy" id="1589733"/>
    <lineage>
        <taxon>Viruses</taxon>
        <taxon>Duplodnaviria</taxon>
        <taxon>Heunggongvirae</taxon>
        <taxon>Uroviricota</taxon>
        <taxon>Caudoviricetes</taxon>
        <taxon>Pantevenvirales</taxon>
        <taxon>Kyanoviridae</taxon>
        <taxon>Libanvirus</taxon>
        <taxon>Libanvirus ptim40</taxon>
    </lineage>
</organism>
<dbReference type="EMBL" id="KP211958">
    <property type="protein sequence ID" value="AJK27505.1"/>
    <property type="molecule type" value="Genomic_DNA"/>
</dbReference>
<sequence length="57" mass="6768">MDYTANEISLLDLIKDIHNTFYYVGEENDNIDDIDLKTLDEIVARFKRQVYCNQLPQ</sequence>
<proteinExistence type="predicted"/>
<keyword evidence="2" id="KW-1185">Reference proteome</keyword>
<dbReference type="KEGG" id="vg:26516623"/>
<dbReference type="Proteomes" id="UP000032135">
    <property type="component" value="Segment"/>
</dbReference>
<dbReference type="RefSeq" id="YP_009188153.1">
    <property type="nucleotide sequence ID" value="NC_028663.1"/>
</dbReference>
<protein>
    <submittedName>
        <fullName evidence="1">Uncharacterized protein</fullName>
    </submittedName>
</protein>
<accession>A0A0C5AMW0</accession>
<reference evidence="1 2" key="1">
    <citation type="submission" date="2014-11" db="EMBL/GenBank/DDBJ databases">
        <authorList>
            <person name="Fedida A."/>
            <person name="Lindell D."/>
        </authorList>
    </citation>
    <scope>NUCLEOTIDE SEQUENCE [LARGE SCALE GENOMIC DNA]</scope>
</reference>
<name>A0A0C5AMW0_9CAUD</name>
<dbReference type="GeneID" id="26516623"/>
<gene>
    <name evidence="1" type="ORF">PTIM40_78</name>
</gene>